<evidence type="ECO:0000313" key="2">
    <source>
        <dbReference type="Proteomes" id="UP000805193"/>
    </source>
</evidence>
<gene>
    <name evidence="1" type="ORF">HPB47_004428</name>
</gene>
<comment type="caution">
    <text evidence="1">The sequence shown here is derived from an EMBL/GenBank/DDBJ whole genome shotgun (WGS) entry which is preliminary data.</text>
</comment>
<evidence type="ECO:0000313" key="1">
    <source>
        <dbReference type="EMBL" id="KAG0419010.1"/>
    </source>
</evidence>
<name>A0AC60PFU3_IXOPE</name>
<organism evidence="1 2">
    <name type="scientific">Ixodes persulcatus</name>
    <name type="common">Taiga tick</name>
    <dbReference type="NCBI Taxonomy" id="34615"/>
    <lineage>
        <taxon>Eukaryota</taxon>
        <taxon>Metazoa</taxon>
        <taxon>Ecdysozoa</taxon>
        <taxon>Arthropoda</taxon>
        <taxon>Chelicerata</taxon>
        <taxon>Arachnida</taxon>
        <taxon>Acari</taxon>
        <taxon>Parasitiformes</taxon>
        <taxon>Ixodida</taxon>
        <taxon>Ixodoidea</taxon>
        <taxon>Ixodidae</taxon>
        <taxon>Ixodinae</taxon>
        <taxon>Ixodes</taxon>
    </lineage>
</organism>
<proteinExistence type="predicted"/>
<accession>A0AC60PFU3</accession>
<keyword evidence="2" id="KW-1185">Reference proteome</keyword>
<sequence length="545" mass="59629">MVRLLQTILIRVEHQGTQLDAISARLCDGGIELQEDLLEGPFSNIQDFEKFDQDLSENNVMRLKLLQELSGLGGDSVSLATRRALEALMVQKVAVEYSWVGQKGKRKFSSLAVCKLICKHLHQGIPLRFTKLAECSVACSSWLSTCLQLCSLLSDMKGKVFPPGGSDVPSDYAVLLPALPTGEDAKCSLVLHADTRGRPYRVEDFVGPLNQAGVRKDIAGLGAFQMGHVWLVKFHNIEAKEKLLSAGTLQVKDRLCLIVDPERRELKVKIHWVAFGVSVEAIRRVFESFGEVKEVTREKWKVAGLMDVDSTTVTVRIVLRESLTPESLPHQLRLNGGTVLVVVPGRAPLCLRCHRTGHIRRDCKVPRCGECRAFGHEARDCVRTYARAASVANRTGEDSGASHLMDEAEAEAAASSTKEQAPPADAQGMDNGISVAQQRGPLKQEKTDLPKLEERLAGDTRQVKKGLACATTGASTPTSALDGDGGDAMDSESSSIKRRLSDTVPENDEPQQLAQDRRSGLQHKKGRNAGRGFSSSLPREDVREQ</sequence>
<reference evidence="1 2" key="1">
    <citation type="journal article" date="2020" name="Cell">
        <title>Large-Scale Comparative Analyses of Tick Genomes Elucidate Their Genetic Diversity and Vector Capacities.</title>
        <authorList>
            <consortium name="Tick Genome and Microbiome Consortium (TIGMIC)"/>
            <person name="Jia N."/>
            <person name="Wang J."/>
            <person name="Shi W."/>
            <person name="Du L."/>
            <person name="Sun Y."/>
            <person name="Zhan W."/>
            <person name="Jiang J.F."/>
            <person name="Wang Q."/>
            <person name="Zhang B."/>
            <person name="Ji P."/>
            <person name="Bell-Sakyi L."/>
            <person name="Cui X.M."/>
            <person name="Yuan T.T."/>
            <person name="Jiang B.G."/>
            <person name="Yang W.F."/>
            <person name="Lam T.T."/>
            <person name="Chang Q.C."/>
            <person name="Ding S.J."/>
            <person name="Wang X.J."/>
            <person name="Zhu J.G."/>
            <person name="Ruan X.D."/>
            <person name="Zhao L."/>
            <person name="Wei J.T."/>
            <person name="Ye R.Z."/>
            <person name="Que T.C."/>
            <person name="Du C.H."/>
            <person name="Zhou Y.H."/>
            <person name="Cheng J.X."/>
            <person name="Dai P.F."/>
            <person name="Guo W.B."/>
            <person name="Han X.H."/>
            <person name="Huang E.J."/>
            <person name="Li L.F."/>
            <person name="Wei W."/>
            <person name="Gao Y.C."/>
            <person name="Liu J.Z."/>
            <person name="Shao H.Z."/>
            <person name="Wang X."/>
            <person name="Wang C.C."/>
            <person name="Yang T.C."/>
            <person name="Huo Q.B."/>
            <person name="Li W."/>
            <person name="Chen H.Y."/>
            <person name="Chen S.E."/>
            <person name="Zhou L.G."/>
            <person name="Ni X.B."/>
            <person name="Tian J.H."/>
            <person name="Sheng Y."/>
            <person name="Liu T."/>
            <person name="Pan Y.S."/>
            <person name="Xia L.Y."/>
            <person name="Li J."/>
            <person name="Zhao F."/>
            <person name="Cao W.C."/>
        </authorList>
    </citation>
    <scope>NUCLEOTIDE SEQUENCE [LARGE SCALE GENOMIC DNA]</scope>
    <source>
        <strain evidence="1">Iper-2018</strain>
    </source>
</reference>
<protein>
    <submittedName>
        <fullName evidence="1">Uncharacterized protein</fullName>
    </submittedName>
</protein>
<dbReference type="EMBL" id="JABSTQ010010675">
    <property type="protein sequence ID" value="KAG0419010.1"/>
    <property type="molecule type" value="Genomic_DNA"/>
</dbReference>
<dbReference type="Proteomes" id="UP000805193">
    <property type="component" value="Unassembled WGS sequence"/>
</dbReference>